<keyword evidence="2" id="KW-0812">Transmembrane</keyword>
<evidence type="ECO:0000259" key="3">
    <source>
        <dbReference type="Pfam" id="PF03011"/>
    </source>
</evidence>
<feature type="domain" description="Duffy-binding-like" evidence="3">
    <location>
        <begin position="615"/>
        <end position="783"/>
    </location>
</feature>
<dbReference type="Gene3D" id="1.20.1310.20">
    <property type="entry name" value="Duffy-antigen binding domain"/>
    <property type="match status" value="2"/>
</dbReference>
<feature type="region of interest" description="Disordered" evidence="1">
    <location>
        <begin position="770"/>
        <end position="850"/>
    </location>
</feature>
<reference evidence="8 9" key="1">
    <citation type="submission" date="2013-02" db="EMBL/GenBank/DDBJ databases">
        <title>The Genome Annotation of Plasmodium falciparum FCH/4.</title>
        <authorList>
            <consortium name="The Broad Institute Genome Sequencing Platform"/>
            <consortium name="The Broad Institute Genome Sequencing Center for Infectious Disease"/>
            <person name="Neafsey D."/>
            <person name="Hoffman S."/>
            <person name="Volkman S."/>
            <person name="Rosenthal P."/>
            <person name="Walker B."/>
            <person name="Young S.K."/>
            <person name="Zeng Q."/>
            <person name="Gargeya S."/>
            <person name="Fitzgerald M."/>
            <person name="Haas B."/>
            <person name="Abouelleil A."/>
            <person name="Allen A.W."/>
            <person name="Alvarado L."/>
            <person name="Arachchi H.M."/>
            <person name="Berlin A.M."/>
            <person name="Chapman S.B."/>
            <person name="Gainer-Dewar J."/>
            <person name="Goldberg J."/>
            <person name="Griggs A."/>
            <person name="Gujja S."/>
            <person name="Hansen M."/>
            <person name="Howarth C."/>
            <person name="Imamovic A."/>
            <person name="Ireland A."/>
            <person name="Larimer J."/>
            <person name="McCowan C."/>
            <person name="Murphy C."/>
            <person name="Pearson M."/>
            <person name="Poon T.W."/>
            <person name="Priest M."/>
            <person name="Roberts A."/>
            <person name="Saif S."/>
            <person name="Shea T."/>
            <person name="Sisk P."/>
            <person name="Sykes S."/>
            <person name="Wortman J."/>
            <person name="Nusbaum C."/>
            <person name="Birren B."/>
        </authorList>
    </citation>
    <scope>NUCLEOTIDE SEQUENCE [LARGE SCALE GENOMIC DNA]</scope>
    <source>
        <strain evidence="8 9">FCH/4</strain>
    </source>
</reference>
<gene>
    <name evidence="8" type="ORF">PFFCH_05337</name>
</gene>
<feature type="transmembrane region" description="Helical" evidence="2">
    <location>
        <begin position="1747"/>
        <end position="1769"/>
    </location>
</feature>
<dbReference type="Pfam" id="PF15447">
    <property type="entry name" value="NTS"/>
    <property type="match status" value="1"/>
</dbReference>
<name>A0A024VFC1_PLAFA</name>
<evidence type="ECO:0000256" key="2">
    <source>
        <dbReference type="SAM" id="Phobius"/>
    </source>
</evidence>
<dbReference type="InterPro" id="IPR054595">
    <property type="entry name" value="DBL_C"/>
</dbReference>
<evidence type="ECO:0000259" key="7">
    <source>
        <dbReference type="Pfam" id="PF22672"/>
    </source>
</evidence>
<feature type="region of interest" description="Disordered" evidence="1">
    <location>
        <begin position="1585"/>
        <end position="1696"/>
    </location>
</feature>
<feature type="compositionally biased region" description="Basic and acidic residues" evidence="1">
    <location>
        <begin position="825"/>
        <end position="839"/>
    </location>
</feature>
<reference evidence="8 9" key="2">
    <citation type="submission" date="2013-02" db="EMBL/GenBank/DDBJ databases">
        <title>The Genome Sequence of Plasmodium falciparum FCH/4.</title>
        <authorList>
            <consortium name="The Broad Institute Genome Sequencing Platform"/>
            <consortium name="The Broad Institute Genome Sequencing Center for Infectious Disease"/>
            <person name="Neafsey D."/>
            <person name="Cheeseman I."/>
            <person name="Volkman S."/>
            <person name="Adams J."/>
            <person name="Walker B."/>
            <person name="Young S.K."/>
            <person name="Zeng Q."/>
            <person name="Gargeya S."/>
            <person name="Fitzgerald M."/>
            <person name="Haas B."/>
            <person name="Abouelleil A."/>
            <person name="Alvarado L."/>
            <person name="Arachchi H.M."/>
            <person name="Berlin A.M."/>
            <person name="Chapman S.B."/>
            <person name="Dewar J."/>
            <person name="Goldberg J."/>
            <person name="Griggs A."/>
            <person name="Gujja S."/>
            <person name="Hansen M."/>
            <person name="Howarth C."/>
            <person name="Imamovic A."/>
            <person name="Larimer J."/>
            <person name="McCowan C."/>
            <person name="Murphy C."/>
            <person name="Neiman D."/>
            <person name="Pearson M."/>
            <person name="Priest M."/>
            <person name="Roberts A."/>
            <person name="Saif S."/>
            <person name="Shea T."/>
            <person name="Sisk P."/>
            <person name="Sykes S."/>
            <person name="Wortman J."/>
            <person name="Nusbaum C."/>
            <person name="Birren B."/>
        </authorList>
    </citation>
    <scope>NUCLEOTIDE SEQUENCE [LARGE SCALE GENOMIC DNA]</scope>
    <source>
        <strain evidence="8 9">FCH/4</strain>
    </source>
</reference>
<feature type="compositionally biased region" description="Pro residues" evidence="1">
    <location>
        <begin position="1671"/>
        <end position="1692"/>
    </location>
</feature>
<dbReference type="GO" id="GO:0046789">
    <property type="term" value="F:host cell surface receptor binding"/>
    <property type="evidence" value="ECO:0007669"/>
    <property type="project" value="InterPro"/>
</dbReference>
<feature type="domain" description="Plasmodium falciparum erythrocyte membrane protein-1 N-terminal segment" evidence="5">
    <location>
        <begin position="14"/>
        <end position="47"/>
    </location>
</feature>
<dbReference type="Proteomes" id="UP000030656">
    <property type="component" value="Unassembled WGS sequence"/>
</dbReference>
<evidence type="ECO:0000259" key="6">
    <source>
        <dbReference type="Pfam" id="PF18562"/>
    </source>
</evidence>
<dbReference type="InterPro" id="IPR042202">
    <property type="entry name" value="Duffy-ag-bd_sf"/>
</dbReference>
<feature type="compositionally biased region" description="Acidic residues" evidence="1">
    <location>
        <begin position="804"/>
        <end position="824"/>
    </location>
</feature>
<dbReference type="Pfam" id="PF18562">
    <property type="entry name" value="CIDR1_gamma"/>
    <property type="match status" value="1"/>
</dbReference>
<keyword evidence="2" id="KW-1133">Transmembrane helix</keyword>
<keyword evidence="2" id="KW-0472">Membrane</keyword>
<evidence type="ECO:0000259" key="5">
    <source>
        <dbReference type="Pfam" id="PF15447"/>
    </source>
</evidence>
<dbReference type="Pfam" id="PF22672">
    <property type="entry name" value="DBL_C"/>
    <property type="match status" value="2"/>
</dbReference>
<dbReference type="FunFam" id="1.20.58.830:FF:000004">
    <property type="entry name" value="Erythrocyte membrane protein 1, PfEMP1"/>
    <property type="match status" value="1"/>
</dbReference>
<dbReference type="InterPro" id="IPR004258">
    <property type="entry name" value="DBL"/>
</dbReference>
<dbReference type="Gene3D" id="1.20.58.1930">
    <property type="match status" value="1"/>
</dbReference>
<dbReference type="SUPFAM" id="SSF140924">
    <property type="entry name" value="Duffy binding domain-like"/>
    <property type="match status" value="4"/>
</dbReference>
<feature type="domain" description="Duffy-binding-like" evidence="7">
    <location>
        <begin position="308"/>
        <end position="464"/>
    </location>
</feature>
<dbReference type="Pfam" id="PF03011">
    <property type="entry name" value="PFEMP"/>
    <property type="match status" value="2"/>
</dbReference>
<feature type="compositionally biased region" description="Polar residues" evidence="1">
    <location>
        <begin position="1592"/>
        <end position="1611"/>
    </location>
</feature>
<dbReference type="EMBL" id="KI928097">
    <property type="protein sequence ID" value="ETW27232.1"/>
    <property type="molecule type" value="Genomic_DNA"/>
</dbReference>
<feature type="domain" description="Cysteine-rich interdomain region 1 gamma" evidence="6">
    <location>
        <begin position="1380"/>
        <end position="1429"/>
    </location>
</feature>
<evidence type="ECO:0000259" key="4">
    <source>
        <dbReference type="Pfam" id="PF05424"/>
    </source>
</evidence>
<dbReference type="Pfam" id="PF05424">
    <property type="entry name" value="Duffy_binding"/>
    <property type="match status" value="2"/>
</dbReference>
<evidence type="ECO:0000256" key="1">
    <source>
        <dbReference type="SAM" id="MobiDB-lite"/>
    </source>
</evidence>
<dbReference type="InterPro" id="IPR041480">
    <property type="entry name" value="CIDR1_gamma"/>
</dbReference>
<evidence type="ECO:0000313" key="9">
    <source>
        <dbReference type="Proteomes" id="UP000030656"/>
    </source>
</evidence>
<sequence>MGRSGSGGGTQDDDAKHMFDRIGQQVHEEVTRKAIQYNNDLHGVLSNVYFSNNEKINITNACLLDHNIHTTVSWGVIDPCDKRSPVRFSDEGRSQCSTSRISGNDTNSGSCAPYRKLQLCDYNLEKITDRNTTNTNNLLVDVLLAAKYEGQSITRDYPKYHAQYDADNPDFNTTICTMLARSFADIGDIIRGKDLYIGNRKEKEKEKLQNNLKDIFKKIHGGLSKKGAKDYYQDESGNYYKLREDWWTANRETVWKALTCEVGSGTYFHATCGGGKNASATQGKCRCPSHKVPTYFDYVPQYLRWFEEWAEDFCRKKKKKLEKLEQQCRGNYKGQQRYCSRNGFDCTKTKRAIGKLRYGNRCIDCLYACNPYVEWMDNKKKEFEKQKKKCEIQIFQNNEPKVSAYDKINNLYYDYFYKELKQKYSSIEEFLRLLNQDAKCKNLKEYDSESEIDFNNSTTTFSGSQYCQPCPLCGVKHKGGNEWEERKENDKCNIKLYRPKDDQHGTTITILKSGEKQKEIEKKLNAFCNQTSGSSVVGSGDCGGNSDPSLCEPWQCYQSDQLEKVGEGKDDEDDHDYENEVKDAGGLCILKNEKYESEKNSSNEPEQFQKTYNDFFNFWVAHMLKDSIHWKKKLDKCINNTNGKTMKCRNGCNNDCECFKKWIKQKKEEEWKKIKNHFKTQDFGNQVHNAESLMLGTGLTADFVLEGVLELQFLNENTEEKSENSLDSEEIQHLKQIKKILEEEKKREEATGGVASGTGKKTIMDKLIEHEEGEAETCKNCKPPEDTGARAETGETTPSRNDGHDDDEYEDEEEEDEDEVEEEGEGKTEEQPVEVKEESADTEGDGSTTTTKVEVEKVNVCSIVEEALTIENLKQACPTKYGPKAPTSWKCIPTTKTTGSEATESARRVALSAEGAPSGTNQGAICVPPRRRKLYLGGFDKFISGETTRGSTPATSQSPNGDLLTAFVESAAVETFFLWHRYKKIKEKEEKERKEARGIVPVTSSKPEELDKKLKEGKIDDEFKRQMFYTLGDYRDILVRGGGDTNGGNNIILNASGNKEDMQKIQKKIDKILKQSGDNQLGVKQTPSENPRKTWWNNNAQHIWNAMVCALTYKDNTDSGPDGKNTYKIEQVKTTNGNGDLFQQLKDEYDYNSVTISSVGPSGDTKLDDFASRPQYFRWLEEWGETFCRKQKHKLYIIKKECKVDEDDENKCSGDGFKCTQIVENENGTITGLDCPGCAKYCGFYKKWIEKKKTEYDEQQKIYKKQKDKCQTQSKGAAPNNEGNGVCGIPEKGCETAAAFLNSLKNGPCSKTYNEIGEDNDEYEIKFDDGHETFEHAKNCKPCSEFKIKCQNGVCSGTNVTCNGGTISEENFKNNTDSMEDIVMRVSDNNPNGFHDLNECKEAHIFQGIKENKWECRKVCGYVVCKPEKGNEKEKKNQIIQINALVKRWVEYFFEDYNKINAKISHCINSGNKSTCTNDCPNKCKCVRKWIEKKKNEWEEIKKHYLKQYENKDLQKSFAVKTFLEEFKDRPEFKNAIKPCPNLDKFEKSCGLNGDEISQKKDGEENDIVLCLLTKLKDKIGECEKKHAKTGDQPTKTPCHTPSPSGENSTLDVDEEDPENKVGHPQICKGVLPEPAKEEPDGTCEEAPTAPAPAPAEPAQDTESEKREETPPPPEAPDPPKPQPQPPQPQPPSNVLDHPLLKPALMSSTIMWSIGIGFAAFTYFYLKVLYIYVYMWGCGCICMCGYIWMYIYGFTCMCFIYILYICIYIEKRKK</sequence>
<dbReference type="Gene3D" id="1.20.58.830">
    <property type="match status" value="3"/>
</dbReference>
<feature type="domain" description="Duffy-antigen binding" evidence="4">
    <location>
        <begin position="109"/>
        <end position="304"/>
    </location>
</feature>
<feature type="transmembrane region" description="Helical" evidence="2">
    <location>
        <begin position="1710"/>
        <end position="1735"/>
    </location>
</feature>
<evidence type="ECO:0008006" key="10">
    <source>
        <dbReference type="Google" id="ProtNLM"/>
    </source>
</evidence>
<proteinExistence type="predicted"/>
<feature type="domain" description="Duffy-antigen binding" evidence="4">
    <location>
        <begin position="925"/>
        <end position="1129"/>
    </location>
</feature>
<feature type="compositionally biased region" description="Basic and acidic residues" evidence="1">
    <location>
        <begin position="770"/>
        <end position="793"/>
    </location>
</feature>
<feature type="domain" description="Duffy-binding-like" evidence="7">
    <location>
        <begin position="1182"/>
        <end position="1338"/>
    </location>
</feature>
<dbReference type="InterPro" id="IPR008602">
    <property type="entry name" value="Duffy-antigen-binding"/>
</dbReference>
<organism evidence="8 9">
    <name type="scientific">Plasmodium falciparum FCH/4</name>
    <dbReference type="NCBI Taxonomy" id="1036724"/>
    <lineage>
        <taxon>Eukaryota</taxon>
        <taxon>Sar</taxon>
        <taxon>Alveolata</taxon>
        <taxon>Apicomplexa</taxon>
        <taxon>Aconoidasida</taxon>
        <taxon>Haemosporida</taxon>
        <taxon>Plasmodiidae</taxon>
        <taxon>Plasmodium</taxon>
        <taxon>Plasmodium (Laverania)</taxon>
    </lineage>
</organism>
<accession>A0A024VFC1</accession>
<feature type="domain" description="Duffy-binding-like" evidence="3">
    <location>
        <begin position="1445"/>
        <end position="1589"/>
    </location>
</feature>
<dbReference type="GO" id="GO:0016020">
    <property type="term" value="C:membrane"/>
    <property type="evidence" value="ECO:0007669"/>
    <property type="project" value="InterPro"/>
</dbReference>
<evidence type="ECO:0000313" key="8">
    <source>
        <dbReference type="EMBL" id="ETW27232.1"/>
    </source>
</evidence>
<protein>
    <recommendedName>
        <fullName evidence="10">Erythrocyte membrane protein 1</fullName>
    </recommendedName>
</protein>
<dbReference type="FunFam" id="1.20.58.1930:FF:000001">
    <property type="entry name" value="Erythrocyte membrane protein 1, PfEMP1"/>
    <property type="match status" value="1"/>
</dbReference>
<dbReference type="InterPro" id="IPR029210">
    <property type="entry name" value="PfEMP1_NTS"/>
</dbReference>